<dbReference type="GO" id="GO:0006886">
    <property type="term" value="P:intracellular protein transport"/>
    <property type="evidence" value="ECO:0007669"/>
    <property type="project" value="UniProtKB-UniRule"/>
</dbReference>
<dbReference type="PROSITE" id="PS50089">
    <property type="entry name" value="ZF_RING_2"/>
    <property type="match status" value="1"/>
</dbReference>
<gene>
    <name evidence="13" type="ORF">NESM_000705000</name>
</gene>
<dbReference type="GO" id="GO:0048284">
    <property type="term" value="P:organelle fusion"/>
    <property type="evidence" value="ECO:0007669"/>
    <property type="project" value="TreeGrafter"/>
</dbReference>
<feature type="repeat" description="CHCR" evidence="10">
    <location>
        <begin position="592"/>
        <end position="742"/>
    </location>
</feature>
<comment type="subcellular location">
    <subcellularLocation>
        <location evidence="8">Endomembrane system</location>
        <topology evidence="8">Peripheral membrane protein</topology>
        <orientation evidence="8">Cytoplasmic side</orientation>
    </subcellularLocation>
</comment>
<evidence type="ECO:0000256" key="6">
    <source>
        <dbReference type="ARBA" id="ARBA00022927"/>
    </source>
</evidence>
<evidence type="ECO:0000256" key="4">
    <source>
        <dbReference type="ARBA" id="ARBA00022771"/>
    </source>
</evidence>
<dbReference type="EMBL" id="JAECZO010000110">
    <property type="protein sequence ID" value="KAK7197550.1"/>
    <property type="molecule type" value="Genomic_DNA"/>
</dbReference>
<evidence type="ECO:0000256" key="1">
    <source>
        <dbReference type="ARBA" id="ARBA00007070"/>
    </source>
</evidence>
<feature type="compositionally biased region" description="Pro residues" evidence="11">
    <location>
        <begin position="204"/>
        <end position="217"/>
    </location>
</feature>
<dbReference type="PANTHER" id="PTHR23323">
    <property type="entry name" value="VACUOLAR PROTEIN SORTING-ASSOCIATED PROTEIN"/>
    <property type="match status" value="1"/>
</dbReference>
<dbReference type="InterPro" id="IPR057308">
    <property type="entry name" value="CHCR_PEP5_VPS11"/>
</dbReference>
<evidence type="ECO:0000256" key="10">
    <source>
        <dbReference type="PROSITE-ProRule" id="PRU01006"/>
    </source>
</evidence>
<dbReference type="InterPro" id="IPR036322">
    <property type="entry name" value="WD40_repeat_dom_sf"/>
</dbReference>
<comment type="caution">
    <text evidence="13">The sequence shown here is derived from an EMBL/GenBank/DDBJ whole genome shotgun (WGS) entry which is preliminary data.</text>
</comment>
<name>A0AAW0EUU7_9TRYP</name>
<evidence type="ECO:0000256" key="8">
    <source>
        <dbReference type="ARBA" id="ARBA00029433"/>
    </source>
</evidence>
<protein>
    <recommendedName>
        <fullName evidence="12">RING-type domain-containing protein</fullName>
    </recommendedName>
</protein>
<feature type="domain" description="RING-type" evidence="12">
    <location>
        <begin position="1100"/>
        <end position="1134"/>
    </location>
</feature>
<comment type="similarity">
    <text evidence="1">Belongs to the VPS11 family.</text>
</comment>
<dbReference type="InterPro" id="IPR001841">
    <property type="entry name" value="Znf_RING"/>
</dbReference>
<evidence type="ECO:0000313" key="14">
    <source>
        <dbReference type="Proteomes" id="UP001430356"/>
    </source>
</evidence>
<keyword evidence="2" id="KW-0813">Transport</keyword>
<evidence type="ECO:0000259" key="12">
    <source>
        <dbReference type="PROSITE" id="PS50089"/>
    </source>
</evidence>
<evidence type="ECO:0000256" key="3">
    <source>
        <dbReference type="ARBA" id="ARBA00022723"/>
    </source>
</evidence>
<dbReference type="GO" id="GO:0007033">
    <property type="term" value="P:vacuole organization"/>
    <property type="evidence" value="ECO:0007669"/>
    <property type="project" value="TreeGrafter"/>
</dbReference>
<feature type="region of interest" description="Disordered" evidence="11">
    <location>
        <begin position="198"/>
        <end position="238"/>
    </location>
</feature>
<organism evidence="13 14">
    <name type="scientific">Novymonas esmeraldas</name>
    <dbReference type="NCBI Taxonomy" id="1808958"/>
    <lineage>
        <taxon>Eukaryota</taxon>
        <taxon>Discoba</taxon>
        <taxon>Euglenozoa</taxon>
        <taxon>Kinetoplastea</taxon>
        <taxon>Metakinetoplastina</taxon>
        <taxon>Trypanosomatida</taxon>
        <taxon>Trypanosomatidae</taxon>
        <taxon>Novymonas</taxon>
    </lineage>
</organism>
<keyword evidence="5" id="KW-0862">Zinc</keyword>
<dbReference type="GO" id="GO:0005768">
    <property type="term" value="C:endosome"/>
    <property type="evidence" value="ECO:0007669"/>
    <property type="project" value="TreeGrafter"/>
</dbReference>
<dbReference type="PROSITE" id="PS50236">
    <property type="entry name" value="CHCR"/>
    <property type="match status" value="1"/>
</dbReference>
<dbReference type="Pfam" id="PF23356">
    <property type="entry name" value="TPR_PEP5_VPS11"/>
    <property type="match status" value="1"/>
</dbReference>
<accession>A0AAW0EUU7</accession>
<evidence type="ECO:0000256" key="5">
    <source>
        <dbReference type="ARBA" id="ARBA00022833"/>
    </source>
</evidence>
<proteinExistence type="inferred from homology"/>
<dbReference type="GO" id="GO:0030674">
    <property type="term" value="F:protein-macromolecule adaptor activity"/>
    <property type="evidence" value="ECO:0007669"/>
    <property type="project" value="TreeGrafter"/>
</dbReference>
<evidence type="ECO:0000256" key="7">
    <source>
        <dbReference type="ARBA" id="ARBA00023136"/>
    </source>
</evidence>
<keyword evidence="6" id="KW-0653">Protein transport</keyword>
<keyword evidence="3" id="KW-0479">Metal-binding</keyword>
<keyword evidence="14" id="KW-1185">Reference proteome</keyword>
<dbReference type="AlphaFoldDB" id="A0AAW0EUU7"/>
<evidence type="ECO:0000256" key="9">
    <source>
        <dbReference type="PROSITE-ProRule" id="PRU00175"/>
    </source>
</evidence>
<dbReference type="Pfam" id="PF23341">
    <property type="entry name" value="PEP5_VPS11_N"/>
    <property type="match status" value="1"/>
</dbReference>
<evidence type="ECO:0000256" key="11">
    <source>
        <dbReference type="SAM" id="MobiDB-lite"/>
    </source>
</evidence>
<feature type="region of interest" description="Disordered" evidence="11">
    <location>
        <begin position="120"/>
        <end position="139"/>
    </location>
</feature>
<dbReference type="GO" id="GO:0006904">
    <property type="term" value="P:vesicle docking involved in exocytosis"/>
    <property type="evidence" value="ECO:0007669"/>
    <property type="project" value="TreeGrafter"/>
</dbReference>
<dbReference type="Proteomes" id="UP001430356">
    <property type="component" value="Unassembled WGS sequence"/>
</dbReference>
<keyword evidence="7" id="KW-0472">Membrane</keyword>
<sequence>MSDGVWRNFRFFDSEPLPTATAAALAELSIVCTCVTPTAIVVGDYEGQVCFLDRHPGTPGGRWSFHAYAGAVTHIRYCALRNALVTIGDDDALNTAILRVWDLDQLVVLYRGLLSHPTAHTTTTTTATTGAAAASPTSPLSPAVLEAPLRWRPPCQEHRLVPAGRSVSGAAEDLPLVPILLDSARQLQYHFKPTSAAAGTAAAAPPPPTSSSTPPPSQVGTNRSTGGNSSSSSGGGGGGGVVSCGSIRSAVVCFDVASDLSCAAVGLVTRDCVVLKGDLAKERSARATTIRSGLAKGPLTFVGLPSTQLVALPEGKGGSSDSAGGVSSAFALLTSGTRATSAPPATAAGHASGVQVLYTVYEDAVTCWALRANGNWSEYPCPIPSGGGAPHGGAALTSHGELLLLGRPSAVQSSGGSRIVRIGPARTSSGVVAPCDPTAKASVQFIDVEHVPGRPFFYTHRHYLALLVQHDGRPEQFQLQCLDLAYRIRGLSRPQETYTNCAAVLGDGADLLVLVLDPATRTRQLVLRGVRLREADTQTKLELLFSKECYGIAQQLAQTMEDVDPTLHLRIRKRYGDYLYDKGKMEDAMTQYVDTIGHLESSYVIRRFMGSANMEQLIRYLEELHKQRHSAHTNGAHTTLLLTCYSKLKDEARLSAFIHRDDVAFDAKNAIQVCRDGGYAAAALYLADRYAAVHDCARVRLYDMQEPLATLAYIRTLGVDEAEQICAQLGKDLLLAAPRATTELLMELCVHWKGPGRRLADSQGPPPQPAATAIDVSLEAPLSLIGGLGGATSRHPHRADASAMLHLLVDAPVCLMNFLRAVIESGTLDAEDEGEAATTTTAAAAGPAPHAALFNTLLELYMTRELRSTLRLVPRAATVGGGGAPRAGVAAEAGEPLEFPAEAYERRLEQARTFLEAYKGRYDPHLALSLAHQHRFQDGILYLLRTLGLSEDVLSYYGAKLNDPGATAAERHEATTKLFQACQESPASDSSTAAMWMTLLAQLVRTATTEWREVVTVLDYIEAHDVLPPVVVLEILSNNPQTALELRTVRDYCQRCLLKQTRRVQEAVTQTAQRLDEVERIKKDVVALQTSAVVFQSTACAHCHQALDTPTVYFMCKHAFHHRCLYTPTECNLCAAAHRRRLDAIRDAEQRDVQRQNPTTFTAQFFQDVKCGRRTHAGAASTADAAAATRHDGFGVVADYIARGVLGAPPLHADAGVFAPEAPVPLHGSRGESRGAEDAFAADDLDVW</sequence>
<dbReference type="GO" id="GO:0008270">
    <property type="term" value="F:zinc ion binding"/>
    <property type="evidence" value="ECO:0007669"/>
    <property type="project" value="UniProtKB-KW"/>
</dbReference>
<dbReference type="InterPro" id="IPR057307">
    <property type="entry name" value="PEP5_VPS11_N"/>
</dbReference>
<evidence type="ECO:0000256" key="2">
    <source>
        <dbReference type="ARBA" id="ARBA00022448"/>
    </source>
</evidence>
<keyword evidence="4 9" id="KW-0863">Zinc-finger</keyword>
<dbReference type="GO" id="GO:0007032">
    <property type="term" value="P:endosome organization"/>
    <property type="evidence" value="ECO:0007669"/>
    <property type="project" value="TreeGrafter"/>
</dbReference>
<evidence type="ECO:0000313" key="13">
    <source>
        <dbReference type="EMBL" id="KAK7197550.1"/>
    </source>
</evidence>
<dbReference type="InterPro" id="IPR000547">
    <property type="entry name" value="Clathrin_H-chain/VPS_repeat"/>
</dbReference>
<feature type="compositionally biased region" description="Low complexity" evidence="11">
    <location>
        <begin position="220"/>
        <end position="232"/>
    </location>
</feature>
<dbReference type="GO" id="GO:0030897">
    <property type="term" value="C:HOPS complex"/>
    <property type="evidence" value="ECO:0007669"/>
    <property type="project" value="TreeGrafter"/>
</dbReference>
<dbReference type="SUPFAM" id="SSF50978">
    <property type="entry name" value="WD40 repeat-like"/>
    <property type="match status" value="1"/>
</dbReference>
<reference evidence="13 14" key="1">
    <citation type="journal article" date="2021" name="MBio">
        <title>A New Model Trypanosomatid, Novymonas esmeraldas: Genomic Perception of Its 'Candidatus Pandoraea novymonadis' Endosymbiont.</title>
        <authorList>
            <person name="Zakharova A."/>
            <person name="Saura A."/>
            <person name="Butenko A."/>
            <person name="Podesvova L."/>
            <person name="Warmusova S."/>
            <person name="Kostygov A.Y."/>
            <person name="Nenarokova A."/>
            <person name="Lukes J."/>
            <person name="Opperdoes F.R."/>
            <person name="Yurchenko V."/>
        </authorList>
    </citation>
    <scope>NUCLEOTIDE SEQUENCE [LARGE SCALE GENOMIC DNA]</scope>
    <source>
        <strain evidence="13 14">E262AT.01</strain>
    </source>
</reference>
<dbReference type="PANTHER" id="PTHR23323:SF24">
    <property type="entry name" value="VACUOLAR PROTEIN SORTING-ASSOCIATED PROTEIN 11 HOMOLOG"/>
    <property type="match status" value="1"/>
</dbReference>